<dbReference type="InterPro" id="IPR027417">
    <property type="entry name" value="P-loop_NTPase"/>
</dbReference>
<dbReference type="PRINTS" id="PR00364">
    <property type="entry name" value="DISEASERSIST"/>
</dbReference>
<dbReference type="Gene3D" id="1.20.5.4130">
    <property type="match status" value="1"/>
</dbReference>
<dbReference type="InterPro" id="IPR002182">
    <property type="entry name" value="NB-ARC"/>
</dbReference>
<evidence type="ECO:0000259" key="7">
    <source>
        <dbReference type="Pfam" id="PF18052"/>
    </source>
</evidence>
<dbReference type="Gene3D" id="1.10.8.430">
    <property type="entry name" value="Helical domain of apoptotic protease-activating factors"/>
    <property type="match status" value="1"/>
</dbReference>
<evidence type="ECO:0000256" key="5">
    <source>
        <dbReference type="ARBA" id="ARBA00022821"/>
    </source>
</evidence>
<dbReference type="Proteomes" id="UP000604825">
    <property type="component" value="Unassembled WGS sequence"/>
</dbReference>
<dbReference type="GO" id="GO:0043531">
    <property type="term" value="F:ADP binding"/>
    <property type="evidence" value="ECO:0007669"/>
    <property type="project" value="InterPro"/>
</dbReference>
<evidence type="ECO:0000256" key="4">
    <source>
        <dbReference type="ARBA" id="ARBA00022741"/>
    </source>
</evidence>
<dbReference type="InterPro" id="IPR044974">
    <property type="entry name" value="Disease_R_plants"/>
</dbReference>
<dbReference type="SUPFAM" id="SSF52540">
    <property type="entry name" value="P-loop containing nucleoside triphosphate hydrolases"/>
    <property type="match status" value="1"/>
</dbReference>
<keyword evidence="3" id="KW-0677">Repeat</keyword>
<dbReference type="FunFam" id="1.10.10.10:FF:000322">
    <property type="entry name" value="Probable disease resistance protein At1g63360"/>
    <property type="match status" value="1"/>
</dbReference>
<comment type="similarity">
    <text evidence="1">Belongs to the disease resistance NB-LRR family.</text>
</comment>
<dbReference type="InterPro" id="IPR041118">
    <property type="entry name" value="Rx_N"/>
</dbReference>
<reference evidence="9" key="1">
    <citation type="submission" date="2020-10" db="EMBL/GenBank/DDBJ databases">
        <authorList>
            <person name="Han B."/>
            <person name="Lu T."/>
            <person name="Zhao Q."/>
            <person name="Huang X."/>
            <person name="Zhao Y."/>
        </authorList>
    </citation>
    <scope>NUCLEOTIDE SEQUENCE</scope>
</reference>
<keyword evidence="10" id="KW-1185">Reference proteome</keyword>
<keyword evidence="4" id="KW-0547">Nucleotide-binding</keyword>
<dbReference type="InterPro" id="IPR058922">
    <property type="entry name" value="WHD_DRP"/>
</dbReference>
<proteinExistence type="inferred from homology"/>
<dbReference type="GO" id="GO:0009626">
    <property type="term" value="P:plant-type hypersensitive response"/>
    <property type="evidence" value="ECO:0007669"/>
    <property type="project" value="UniProtKB-ARBA"/>
</dbReference>
<organism evidence="9 10">
    <name type="scientific">Miscanthus lutarioriparius</name>
    <dbReference type="NCBI Taxonomy" id="422564"/>
    <lineage>
        <taxon>Eukaryota</taxon>
        <taxon>Viridiplantae</taxon>
        <taxon>Streptophyta</taxon>
        <taxon>Embryophyta</taxon>
        <taxon>Tracheophyta</taxon>
        <taxon>Spermatophyta</taxon>
        <taxon>Magnoliopsida</taxon>
        <taxon>Liliopsida</taxon>
        <taxon>Poales</taxon>
        <taxon>Poaceae</taxon>
        <taxon>PACMAD clade</taxon>
        <taxon>Panicoideae</taxon>
        <taxon>Andropogonodae</taxon>
        <taxon>Andropogoneae</taxon>
        <taxon>Saccharinae</taxon>
        <taxon>Miscanthus</taxon>
    </lineage>
</organism>
<dbReference type="GO" id="GO:0002758">
    <property type="term" value="P:innate immune response-activating signaling pathway"/>
    <property type="evidence" value="ECO:0007669"/>
    <property type="project" value="UniProtKB-ARBA"/>
</dbReference>
<keyword evidence="2" id="KW-0433">Leucine-rich repeat</keyword>
<dbReference type="PANTHER" id="PTHR23155:SF1137">
    <property type="entry name" value="OS08G0387700 PROTEIN"/>
    <property type="match status" value="1"/>
</dbReference>
<evidence type="ECO:0000313" key="9">
    <source>
        <dbReference type="EMBL" id="CAD6257475.1"/>
    </source>
</evidence>
<dbReference type="PANTHER" id="PTHR23155">
    <property type="entry name" value="DISEASE RESISTANCE PROTEIN RP"/>
    <property type="match status" value="1"/>
</dbReference>
<evidence type="ECO:0000259" key="8">
    <source>
        <dbReference type="Pfam" id="PF23559"/>
    </source>
</evidence>
<feature type="domain" description="Disease resistance protein winged helix" evidence="8">
    <location>
        <begin position="359"/>
        <end position="431"/>
    </location>
</feature>
<evidence type="ECO:0000256" key="3">
    <source>
        <dbReference type="ARBA" id="ARBA00022737"/>
    </source>
</evidence>
<comment type="caution">
    <text evidence="9">The sequence shown here is derived from an EMBL/GenBank/DDBJ whole genome shotgun (WGS) entry which is preliminary data.</text>
</comment>
<dbReference type="InterPro" id="IPR036388">
    <property type="entry name" value="WH-like_DNA-bd_sf"/>
</dbReference>
<dbReference type="Gene3D" id="3.40.50.300">
    <property type="entry name" value="P-loop containing nucleotide triphosphate hydrolases"/>
    <property type="match status" value="1"/>
</dbReference>
<dbReference type="AlphaFoldDB" id="A0A811QMR8"/>
<dbReference type="Pfam" id="PF18052">
    <property type="entry name" value="Rx_N"/>
    <property type="match status" value="1"/>
</dbReference>
<accession>A0A811QMR8</accession>
<evidence type="ECO:0000256" key="2">
    <source>
        <dbReference type="ARBA" id="ARBA00022614"/>
    </source>
</evidence>
<feature type="domain" description="Disease resistance N-terminal" evidence="7">
    <location>
        <begin position="9"/>
        <end position="70"/>
    </location>
</feature>
<dbReference type="EMBL" id="CAJGYO010000010">
    <property type="protein sequence ID" value="CAD6257475.1"/>
    <property type="molecule type" value="Genomic_DNA"/>
</dbReference>
<sequence length="446" mass="50318">MASAAATSVMGSVIGKLAAMLTEKYKLAKDVERGIRFLQEELRSMDAVLQMLAEKDDDQIDPRAKDWRSKDGGIAEEIRELKNLVSEQSERGKRYYDINQCLTASAQPVLLDPRAPALFQEASDLVGIDAPREEIIRLLKCEEKQHKVVSIYGIGGQGKTTLAMEVYHKITEAFDCRAFVSVSQTPDMKRLLRDILSQISKSDFDQSQMLETVEQLIRTVKECLKDKRIITTTRKKAVANKCCTGIAAQMYEAKPLSDEDSQRLFFTRLFFSGDDCHPDLRKVSDDILKKCCGLPLAIISIAGLLANRSKTVEVWSNVLTSISAAVEKDSPIDKMKRILLLSYFDLPHHLKSCLLYLSVFPEDYSIDCRQLILLWVAEGLIPGQDRESMEQLGRSYLNELINRSLVQPTKVGADGTTVKQCRVHDVILEFIVSKAVEDKLCYHMEW</sequence>
<keyword evidence="5" id="KW-0611">Plant defense</keyword>
<protein>
    <submittedName>
        <fullName evidence="9">Uncharacterized protein</fullName>
    </submittedName>
</protein>
<dbReference type="GO" id="GO:0042742">
    <property type="term" value="P:defense response to bacterium"/>
    <property type="evidence" value="ECO:0007669"/>
    <property type="project" value="UniProtKB-ARBA"/>
</dbReference>
<evidence type="ECO:0000313" key="10">
    <source>
        <dbReference type="Proteomes" id="UP000604825"/>
    </source>
</evidence>
<evidence type="ECO:0000256" key="1">
    <source>
        <dbReference type="ARBA" id="ARBA00008894"/>
    </source>
</evidence>
<dbReference type="OrthoDB" id="692108at2759"/>
<name>A0A811QMR8_9POAL</name>
<evidence type="ECO:0000259" key="6">
    <source>
        <dbReference type="Pfam" id="PF00931"/>
    </source>
</evidence>
<dbReference type="Gene3D" id="1.10.10.10">
    <property type="entry name" value="Winged helix-like DNA-binding domain superfamily/Winged helix DNA-binding domain"/>
    <property type="match status" value="1"/>
</dbReference>
<dbReference type="InterPro" id="IPR042197">
    <property type="entry name" value="Apaf_helical"/>
</dbReference>
<feature type="domain" description="NB-ARC" evidence="6">
    <location>
        <begin position="133"/>
        <end position="230"/>
    </location>
</feature>
<dbReference type="Pfam" id="PF23559">
    <property type="entry name" value="WHD_DRP"/>
    <property type="match status" value="1"/>
</dbReference>
<dbReference type="Pfam" id="PF00931">
    <property type="entry name" value="NB-ARC"/>
    <property type="match status" value="1"/>
</dbReference>
<gene>
    <name evidence="9" type="ORF">NCGR_LOCUS40960</name>
</gene>